<feature type="domain" description="Coenzyme Q-binding protein COQ10 START" evidence="4">
    <location>
        <begin position="80"/>
        <end position="207"/>
    </location>
</feature>
<comment type="caution">
    <text evidence="5">The sequence shown here is derived from an EMBL/GenBank/DDBJ whole genome shotgun (WGS) entry which is preliminary data.</text>
</comment>
<dbReference type="GO" id="GO:0045333">
    <property type="term" value="P:cellular respiration"/>
    <property type="evidence" value="ECO:0007669"/>
    <property type="project" value="InterPro"/>
</dbReference>
<dbReference type="CDD" id="cd07813">
    <property type="entry name" value="COQ10p_like"/>
    <property type="match status" value="1"/>
</dbReference>
<comment type="function">
    <text evidence="3">Required for the function of coenzyme Q in the respiratory chain. May serve as a chaperone or may be involved in the transport of Q6 from its site of synthesis to the catalytic sites of the respiratory complexes.</text>
</comment>
<keyword evidence="6" id="KW-1185">Reference proteome</keyword>
<dbReference type="Proteomes" id="UP001300502">
    <property type="component" value="Unassembled WGS sequence"/>
</dbReference>
<dbReference type="EMBL" id="JANCYU010000023">
    <property type="protein sequence ID" value="KAK4524334.1"/>
    <property type="molecule type" value="Genomic_DNA"/>
</dbReference>
<comment type="similarity">
    <text evidence="1">Belongs to the COQ10 family.</text>
</comment>
<dbReference type="PANTHER" id="PTHR12901">
    <property type="entry name" value="SPERM PROTEIN HOMOLOG"/>
    <property type="match status" value="1"/>
</dbReference>
<gene>
    <name evidence="5" type="ORF">GAYE_SCF03G2234</name>
</gene>
<dbReference type="SUPFAM" id="SSF55961">
    <property type="entry name" value="Bet v1-like"/>
    <property type="match status" value="1"/>
</dbReference>
<accession>A0AAV9IAA2</accession>
<dbReference type="GO" id="GO:0048039">
    <property type="term" value="F:ubiquinone binding"/>
    <property type="evidence" value="ECO:0007669"/>
    <property type="project" value="InterPro"/>
</dbReference>
<dbReference type="GO" id="GO:0005739">
    <property type="term" value="C:mitochondrion"/>
    <property type="evidence" value="ECO:0007669"/>
    <property type="project" value="TreeGrafter"/>
</dbReference>
<sequence>MKYCRLLLTSYSRICQQNQTKFQLFFEFSNQGKKHFSSYHRGFAPSSFEWRKWSRFYTNRYEETETADSKARTHFEKRLVPFTREHLYEVVKNVDEYKYFVPWCEDSRIIHKKGNEMDAELTVGFKILSEKYISHILLDPPNSIRVRSPETRLFEYLINEWYFKPGPDPHSTWLEFYVSFKFRSFLYQHIVDMFFEDVVKRMVTAFETRAKHVEEEKRAKHLEERVPWTK</sequence>
<evidence type="ECO:0000259" key="4">
    <source>
        <dbReference type="Pfam" id="PF03364"/>
    </source>
</evidence>
<dbReference type="InterPro" id="IPR005031">
    <property type="entry name" value="COQ10_START"/>
</dbReference>
<dbReference type="AlphaFoldDB" id="A0AAV9IAA2"/>
<name>A0AAV9IAA2_9RHOD</name>
<reference evidence="5 6" key="1">
    <citation type="submission" date="2022-07" db="EMBL/GenBank/DDBJ databases">
        <title>Genome-wide signatures of adaptation to extreme environments.</title>
        <authorList>
            <person name="Cho C.H."/>
            <person name="Yoon H.S."/>
        </authorList>
    </citation>
    <scope>NUCLEOTIDE SEQUENCE [LARGE SCALE GENOMIC DNA]</scope>
    <source>
        <strain evidence="5 6">108.79 E11</strain>
    </source>
</reference>
<evidence type="ECO:0000313" key="6">
    <source>
        <dbReference type="Proteomes" id="UP001300502"/>
    </source>
</evidence>
<dbReference type="InterPro" id="IPR023393">
    <property type="entry name" value="START-like_dom_sf"/>
</dbReference>
<proteinExistence type="inferred from homology"/>
<dbReference type="InterPro" id="IPR044996">
    <property type="entry name" value="COQ10-like"/>
</dbReference>
<comment type="subunit">
    <text evidence="2">Interacts with coenzyme Q.</text>
</comment>
<evidence type="ECO:0000256" key="2">
    <source>
        <dbReference type="ARBA" id="ARBA00011814"/>
    </source>
</evidence>
<evidence type="ECO:0000313" key="5">
    <source>
        <dbReference type="EMBL" id="KAK4524334.1"/>
    </source>
</evidence>
<evidence type="ECO:0000256" key="3">
    <source>
        <dbReference type="ARBA" id="ARBA00024947"/>
    </source>
</evidence>
<dbReference type="Pfam" id="PF03364">
    <property type="entry name" value="Polyketide_cyc"/>
    <property type="match status" value="1"/>
</dbReference>
<organism evidence="5 6">
    <name type="scientific">Galdieria yellowstonensis</name>
    <dbReference type="NCBI Taxonomy" id="3028027"/>
    <lineage>
        <taxon>Eukaryota</taxon>
        <taxon>Rhodophyta</taxon>
        <taxon>Bangiophyceae</taxon>
        <taxon>Galdieriales</taxon>
        <taxon>Galdieriaceae</taxon>
        <taxon>Galdieria</taxon>
    </lineage>
</organism>
<protein>
    <recommendedName>
        <fullName evidence="4">Coenzyme Q-binding protein COQ10 START domain-containing protein</fullName>
    </recommendedName>
</protein>
<dbReference type="Gene3D" id="3.30.530.20">
    <property type="match status" value="1"/>
</dbReference>
<evidence type="ECO:0000256" key="1">
    <source>
        <dbReference type="ARBA" id="ARBA00006885"/>
    </source>
</evidence>
<dbReference type="PANTHER" id="PTHR12901:SF10">
    <property type="entry name" value="COENZYME Q-BINDING PROTEIN COQ10, MITOCHONDRIAL"/>
    <property type="match status" value="1"/>
</dbReference>